<evidence type="ECO:0000256" key="1">
    <source>
        <dbReference type="ARBA" id="ARBA00001933"/>
    </source>
</evidence>
<evidence type="ECO:0000259" key="6">
    <source>
        <dbReference type="Pfam" id="PF00155"/>
    </source>
</evidence>
<comment type="cofactor">
    <cofactor evidence="1">
        <name>pyridoxal 5'-phosphate</name>
        <dbReference type="ChEBI" id="CHEBI:597326"/>
    </cofactor>
</comment>
<dbReference type="InterPro" id="IPR015422">
    <property type="entry name" value="PyrdxlP-dep_Trfase_small"/>
</dbReference>
<dbReference type="PANTHER" id="PTHR43525">
    <property type="entry name" value="PROTEIN MALY"/>
    <property type="match status" value="1"/>
</dbReference>
<proteinExistence type="inferred from homology"/>
<accession>A0A212LME8</accession>
<organism evidence="7">
    <name type="scientific">uncultured Sporomusa sp</name>
    <dbReference type="NCBI Taxonomy" id="307249"/>
    <lineage>
        <taxon>Bacteria</taxon>
        <taxon>Bacillati</taxon>
        <taxon>Bacillota</taxon>
        <taxon>Negativicutes</taxon>
        <taxon>Selenomonadales</taxon>
        <taxon>Sporomusaceae</taxon>
        <taxon>Sporomusa</taxon>
        <taxon>environmental samples</taxon>
    </lineage>
</organism>
<dbReference type="GO" id="GO:0030170">
    <property type="term" value="F:pyridoxal phosphate binding"/>
    <property type="evidence" value="ECO:0007669"/>
    <property type="project" value="InterPro"/>
</dbReference>
<dbReference type="NCBIfam" id="TIGR04350">
    <property type="entry name" value="C_S_lyase_PatB"/>
    <property type="match status" value="1"/>
</dbReference>
<dbReference type="Gene3D" id="3.90.1150.10">
    <property type="entry name" value="Aspartate Aminotransferase, domain 1"/>
    <property type="match status" value="1"/>
</dbReference>
<comment type="similarity">
    <text evidence="5">Belongs to the class-II pyridoxal-phosphate-dependent aminotransferase family. MalY/PatB cystathionine beta-lyase subfamily.</text>
</comment>
<keyword evidence="3" id="KW-0663">Pyridoxal phosphate</keyword>
<sequence>MGNSSAEFDFDQLIARRGTDSRKWDDIGSVFGSEAVLPLWIADMDFASPPAVAAKIRERAGHSVYAYNTRDRAPFSQAIIDWVRRRHDWNIEKEWIVQAPGVVPAIILSVLALSKPGDGIIIQPPVYPPFFASIKDNHRNIVENPLISHNGYYEMDFADLEQKLANPDNKLLLLCSPHNPVGRVWKREELTRVYNLCQAYQVDVLSDEIHSDLVYGGHKHTVFASLGTPVCHQSITFMAASKTFNIAGLNTSFIIVPCKQRRGLIETEINRMHLRRNNLFGVLATEAAYQAGEAWLDALLVYLEKNAAMLVDFMEARLPGVKVVKPEGTFLAWLDFRAYFNEAKELSEFLVEQAQVGLNPGLAFGTQGAGFARLNFATRQSVVLEAVTRIEKAIKKLDKRGS</sequence>
<dbReference type="InterPro" id="IPR015421">
    <property type="entry name" value="PyrdxlP-dep_Trfase_major"/>
</dbReference>
<dbReference type="PANTHER" id="PTHR43525:SF1">
    <property type="entry name" value="PROTEIN MALY"/>
    <property type="match status" value="1"/>
</dbReference>
<dbReference type="GO" id="GO:0047804">
    <property type="term" value="F:cysteine-S-conjugate beta-lyase activity"/>
    <property type="evidence" value="ECO:0007669"/>
    <property type="project" value="UniProtKB-EC"/>
</dbReference>
<dbReference type="InterPro" id="IPR051798">
    <property type="entry name" value="Class-II_PLP-Dep_Aminotrans"/>
</dbReference>
<reference evidence="7" key="1">
    <citation type="submission" date="2016-08" db="EMBL/GenBank/DDBJ databases">
        <authorList>
            <person name="Seilhamer J.J."/>
        </authorList>
    </citation>
    <scope>NUCLEOTIDE SEQUENCE</scope>
    <source>
        <strain evidence="7">86</strain>
    </source>
</reference>
<dbReference type="RefSeq" id="WP_288183210.1">
    <property type="nucleotide sequence ID" value="NZ_LT608335.1"/>
</dbReference>
<name>A0A212LME8_9FIRM</name>
<protein>
    <recommendedName>
        <fullName evidence="2">cysteine-S-conjugate beta-lyase</fullName>
        <ecNumber evidence="2">4.4.1.13</ecNumber>
    </recommendedName>
</protein>
<gene>
    <name evidence="7" type="primary">patB</name>
    <name evidence="7" type="ORF">KL86SPO_20194</name>
</gene>
<dbReference type="EMBL" id="FMJE01000002">
    <property type="protein sequence ID" value="SCM78697.1"/>
    <property type="molecule type" value="Genomic_DNA"/>
</dbReference>
<dbReference type="InterPro" id="IPR004839">
    <property type="entry name" value="Aminotransferase_I/II_large"/>
</dbReference>
<dbReference type="AlphaFoldDB" id="A0A212LME8"/>
<dbReference type="CDD" id="cd00609">
    <property type="entry name" value="AAT_like"/>
    <property type="match status" value="1"/>
</dbReference>
<dbReference type="InterPro" id="IPR027619">
    <property type="entry name" value="C-S_lyase_PatB-like"/>
</dbReference>
<feature type="domain" description="Aminotransferase class I/classII large" evidence="6">
    <location>
        <begin position="38"/>
        <end position="390"/>
    </location>
</feature>
<evidence type="ECO:0000256" key="3">
    <source>
        <dbReference type="ARBA" id="ARBA00022898"/>
    </source>
</evidence>
<evidence type="ECO:0000256" key="2">
    <source>
        <dbReference type="ARBA" id="ARBA00012224"/>
    </source>
</evidence>
<dbReference type="SUPFAM" id="SSF53383">
    <property type="entry name" value="PLP-dependent transferases"/>
    <property type="match status" value="1"/>
</dbReference>
<dbReference type="InterPro" id="IPR015424">
    <property type="entry name" value="PyrdxlP-dep_Trfase"/>
</dbReference>
<dbReference type="EC" id="4.4.1.13" evidence="2"/>
<evidence type="ECO:0000256" key="5">
    <source>
        <dbReference type="ARBA" id="ARBA00037974"/>
    </source>
</evidence>
<dbReference type="Gene3D" id="3.40.640.10">
    <property type="entry name" value="Type I PLP-dependent aspartate aminotransferase-like (Major domain)"/>
    <property type="match status" value="1"/>
</dbReference>
<evidence type="ECO:0000313" key="7">
    <source>
        <dbReference type="EMBL" id="SCM78697.1"/>
    </source>
</evidence>
<evidence type="ECO:0000256" key="4">
    <source>
        <dbReference type="ARBA" id="ARBA00023239"/>
    </source>
</evidence>
<keyword evidence="4 7" id="KW-0456">Lyase</keyword>
<dbReference type="Pfam" id="PF00155">
    <property type="entry name" value="Aminotran_1_2"/>
    <property type="match status" value="1"/>
</dbReference>